<comment type="similarity">
    <text evidence="1">Belongs to the zinc-containing alcohol dehydrogenase family.</text>
</comment>
<dbReference type="SUPFAM" id="SSF50129">
    <property type="entry name" value="GroES-like"/>
    <property type="match status" value="1"/>
</dbReference>
<feature type="domain" description="Enoyl reductase (ER)" evidence="5">
    <location>
        <begin position="23"/>
        <end position="370"/>
    </location>
</feature>
<protein>
    <submittedName>
        <fullName evidence="6">Chaperonin 10-like protein</fullName>
    </submittedName>
</protein>
<dbReference type="SUPFAM" id="SSF51735">
    <property type="entry name" value="NAD(P)-binding Rossmann-fold domains"/>
    <property type="match status" value="1"/>
</dbReference>
<evidence type="ECO:0000256" key="2">
    <source>
        <dbReference type="ARBA" id="ARBA00022741"/>
    </source>
</evidence>
<keyword evidence="3" id="KW-0521">NADP</keyword>
<keyword evidence="4" id="KW-0560">Oxidoreductase</keyword>
<dbReference type="Proteomes" id="UP001149165">
    <property type="component" value="Unassembled WGS sequence"/>
</dbReference>
<reference evidence="6" key="2">
    <citation type="journal article" date="2023" name="IMA Fungus">
        <title>Comparative genomic study of the Penicillium genus elucidates a diverse pangenome and 15 lateral gene transfer events.</title>
        <authorList>
            <person name="Petersen C."/>
            <person name="Sorensen T."/>
            <person name="Nielsen M.R."/>
            <person name="Sondergaard T.E."/>
            <person name="Sorensen J.L."/>
            <person name="Fitzpatrick D.A."/>
            <person name="Frisvad J.C."/>
            <person name="Nielsen K.L."/>
        </authorList>
    </citation>
    <scope>NUCLEOTIDE SEQUENCE</scope>
    <source>
        <strain evidence="6">IBT 30069</strain>
    </source>
</reference>
<proteinExistence type="inferred from homology"/>
<evidence type="ECO:0000313" key="7">
    <source>
        <dbReference type="Proteomes" id="UP001149165"/>
    </source>
</evidence>
<dbReference type="PANTHER" id="PTHR45348">
    <property type="entry name" value="HYPOTHETICAL OXIDOREDUCTASE (EUROFUNG)"/>
    <property type="match status" value="1"/>
</dbReference>
<dbReference type="Gene3D" id="3.90.180.10">
    <property type="entry name" value="Medium-chain alcohol dehydrogenases, catalytic domain"/>
    <property type="match status" value="1"/>
</dbReference>
<accession>A0A9W9G7I3</accession>
<organism evidence="6 7">
    <name type="scientific">Penicillium angulare</name>
    <dbReference type="NCBI Taxonomy" id="116970"/>
    <lineage>
        <taxon>Eukaryota</taxon>
        <taxon>Fungi</taxon>
        <taxon>Dikarya</taxon>
        <taxon>Ascomycota</taxon>
        <taxon>Pezizomycotina</taxon>
        <taxon>Eurotiomycetes</taxon>
        <taxon>Eurotiomycetidae</taxon>
        <taxon>Eurotiales</taxon>
        <taxon>Aspergillaceae</taxon>
        <taxon>Penicillium</taxon>
    </lineage>
</organism>
<dbReference type="SMART" id="SM00829">
    <property type="entry name" value="PKS_ER"/>
    <property type="match status" value="1"/>
</dbReference>
<reference evidence="6" key="1">
    <citation type="submission" date="2022-11" db="EMBL/GenBank/DDBJ databases">
        <authorList>
            <person name="Petersen C."/>
        </authorList>
    </citation>
    <scope>NUCLEOTIDE SEQUENCE</scope>
    <source>
        <strain evidence="6">IBT 30069</strain>
    </source>
</reference>
<dbReference type="InterPro" id="IPR047122">
    <property type="entry name" value="Trans-enoyl_RdTase-like"/>
</dbReference>
<evidence type="ECO:0000256" key="4">
    <source>
        <dbReference type="ARBA" id="ARBA00023002"/>
    </source>
</evidence>
<evidence type="ECO:0000256" key="1">
    <source>
        <dbReference type="ARBA" id="ARBA00008072"/>
    </source>
</evidence>
<keyword evidence="7" id="KW-1185">Reference proteome</keyword>
<evidence type="ECO:0000256" key="3">
    <source>
        <dbReference type="ARBA" id="ARBA00022857"/>
    </source>
</evidence>
<dbReference type="GO" id="GO:0000166">
    <property type="term" value="F:nucleotide binding"/>
    <property type="evidence" value="ECO:0007669"/>
    <property type="project" value="UniProtKB-KW"/>
</dbReference>
<dbReference type="EMBL" id="JAPQKH010000002">
    <property type="protein sequence ID" value="KAJ5113442.1"/>
    <property type="molecule type" value="Genomic_DNA"/>
</dbReference>
<dbReference type="OrthoDB" id="48317at2759"/>
<sequence length="375" mass="39961">MGIMIPEIQTAVVQSNLNDYSPTTHPCLAISHSVPVPTLSSPYHLLVRVLAVALNPTDHKMITHFPTPNQVIGCDFCGIVEQTLGTDETAAFPLGTRVCGGTFPYSHSKTQSGAFAQWTTVDCRLLLRVPDTMDDLQGAALGGVSWGTAGLAFYDPMALALQGRPSQPVQTNEPVLVYGGATASGTMACQLLKLSGYSPIAVTSPTSAPLAIKYGATNTAPYTSPGCAEIVRSLADGKPIRRAMDCITSAESVAICFAALARTGGRYACLEGLDSTFKTRRAVRTKEVMGFEGLGVPIHLMGQNSSCYSREVNEELFEVTIQFAVEMQALIDGGLIRAHPVLEVEGCWEGILRGLAKLQKGMVRGQKLVVRIATQ</sequence>
<dbReference type="PANTHER" id="PTHR45348:SF1">
    <property type="entry name" value="TRANS-ENOYL REDUCTASE STHE"/>
    <property type="match status" value="1"/>
</dbReference>
<dbReference type="InterPro" id="IPR013154">
    <property type="entry name" value="ADH-like_N"/>
</dbReference>
<dbReference type="CDD" id="cd08249">
    <property type="entry name" value="enoyl_reductase_like"/>
    <property type="match status" value="1"/>
</dbReference>
<comment type="caution">
    <text evidence="6">The sequence shown here is derived from an EMBL/GenBank/DDBJ whole genome shotgun (WGS) entry which is preliminary data.</text>
</comment>
<dbReference type="InterPro" id="IPR020843">
    <property type="entry name" value="ER"/>
</dbReference>
<evidence type="ECO:0000313" key="6">
    <source>
        <dbReference type="EMBL" id="KAJ5113442.1"/>
    </source>
</evidence>
<dbReference type="Gene3D" id="3.40.50.720">
    <property type="entry name" value="NAD(P)-binding Rossmann-like Domain"/>
    <property type="match status" value="1"/>
</dbReference>
<dbReference type="InterPro" id="IPR011032">
    <property type="entry name" value="GroES-like_sf"/>
</dbReference>
<dbReference type="Pfam" id="PF08240">
    <property type="entry name" value="ADH_N"/>
    <property type="match status" value="1"/>
</dbReference>
<dbReference type="InterPro" id="IPR036291">
    <property type="entry name" value="NAD(P)-bd_dom_sf"/>
</dbReference>
<evidence type="ECO:0000259" key="5">
    <source>
        <dbReference type="SMART" id="SM00829"/>
    </source>
</evidence>
<dbReference type="AlphaFoldDB" id="A0A9W9G7I3"/>
<dbReference type="GO" id="GO:0016651">
    <property type="term" value="F:oxidoreductase activity, acting on NAD(P)H"/>
    <property type="evidence" value="ECO:0007669"/>
    <property type="project" value="InterPro"/>
</dbReference>
<keyword evidence="2" id="KW-0547">Nucleotide-binding</keyword>
<name>A0A9W9G7I3_9EURO</name>
<gene>
    <name evidence="6" type="ORF">N7456_001976</name>
</gene>